<proteinExistence type="inferred from homology"/>
<organism evidence="7 8">
    <name type="scientific">Canna indica</name>
    <name type="common">Indian-shot</name>
    <dbReference type="NCBI Taxonomy" id="4628"/>
    <lineage>
        <taxon>Eukaryota</taxon>
        <taxon>Viridiplantae</taxon>
        <taxon>Streptophyta</taxon>
        <taxon>Embryophyta</taxon>
        <taxon>Tracheophyta</taxon>
        <taxon>Spermatophyta</taxon>
        <taxon>Magnoliopsida</taxon>
        <taxon>Liliopsida</taxon>
        <taxon>Zingiberales</taxon>
        <taxon>Cannaceae</taxon>
        <taxon>Canna</taxon>
    </lineage>
</organism>
<feature type="coiled-coil region" evidence="4">
    <location>
        <begin position="103"/>
        <end position="158"/>
    </location>
</feature>
<gene>
    <name evidence="7" type="ORF">Cni_G01514</name>
</gene>
<accession>A0AAQ3JPE3</accession>
<dbReference type="GO" id="GO:0046983">
    <property type="term" value="F:protein dimerization activity"/>
    <property type="evidence" value="ECO:0007669"/>
    <property type="project" value="InterPro"/>
</dbReference>
<evidence type="ECO:0000256" key="4">
    <source>
        <dbReference type="SAM" id="Coils"/>
    </source>
</evidence>
<dbReference type="InterPro" id="IPR044818">
    <property type="entry name" value="ILR3-like"/>
</dbReference>
<dbReference type="PROSITE" id="PS50888">
    <property type="entry name" value="BHLH"/>
    <property type="match status" value="1"/>
</dbReference>
<evidence type="ECO:0000256" key="3">
    <source>
        <dbReference type="ARBA" id="ARBA00023163"/>
    </source>
</evidence>
<dbReference type="AlphaFoldDB" id="A0AAQ3JPE3"/>
<sequence>MSTESIDEYWVDGGGSDGEMRCAIDSFCNLDPTVGVGMEAPYKDLGGLEQNSSRKRARDQSNTSKSKACREKMRRDKLNERFLELSSILEPGRPPKTEKVTILSDATRMLKQLRSEAQELKESNKKLEESIKDLKIEKNELREDKIKLKADKDKLEQQIKALSPPPAGFMPQPIAFQPPVPPGAFALQVPALANKTSPFPGYRGMAMWQWLPPAVVDTTQDAKLWPPNA</sequence>
<comment type="similarity">
    <text evidence="1">Belongs to the bHLH protein family.</text>
</comment>
<feature type="region of interest" description="Disordered" evidence="5">
    <location>
        <begin position="39"/>
        <end position="75"/>
    </location>
</feature>
<reference evidence="7 8" key="1">
    <citation type="submission" date="2023-10" db="EMBL/GenBank/DDBJ databases">
        <title>Chromosome-scale genome assembly provides insights into flower coloration mechanisms of Canna indica.</title>
        <authorList>
            <person name="Li C."/>
        </authorList>
    </citation>
    <scope>NUCLEOTIDE SEQUENCE [LARGE SCALE GENOMIC DNA]</scope>
    <source>
        <tissue evidence="7">Flower</tissue>
    </source>
</reference>
<evidence type="ECO:0000256" key="2">
    <source>
        <dbReference type="ARBA" id="ARBA00023015"/>
    </source>
</evidence>
<evidence type="ECO:0000256" key="5">
    <source>
        <dbReference type="SAM" id="MobiDB-lite"/>
    </source>
</evidence>
<evidence type="ECO:0000259" key="6">
    <source>
        <dbReference type="PROSITE" id="PS50888"/>
    </source>
</evidence>
<dbReference type="GO" id="GO:0006879">
    <property type="term" value="P:intracellular iron ion homeostasis"/>
    <property type="evidence" value="ECO:0007669"/>
    <property type="project" value="InterPro"/>
</dbReference>
<dbReference type="Gene3D" id="4.10.280.10">
    <property type="entry name" value="Helix-loop-helix DNA-binding domain"/>
    <property type="match status" value="1"/>
</dbReference>
<dbReference type="InterPro" id="IPR036638">
    <property type="entry name" value="HLH_DNA-bd_sf"/>
</dbReference>
<protein>
    <submittedName>
        <fullName evidence="7">Transcription factor bHLH115</fullName>
    </submittedName>
</protein>
<keyword evidence="2" id="KW-0805">Transcription regulation</keyword>
<dbReference type="CDD" id="cd11446">
    <property type="entry name" value="bHLH_AtILR3_like"/>
    <property type="match status" value="1"/>
</dbReference>
<feature type="domain" description="BHLH" evidence="6">
    <location>
        <begin position="62"/>
        <end position="113"/>
    </location>
</feature>
<name>A0AAQ3JPE3_9LILI</name>
<keyword evidence="4" id="KW-0175">Coiled coil</keyword>
<evidence type="ECO:0000313" key="8">
    <source>
        <dbReference type="Proteomes" id="UP001327560"/>
    </source>
</evidence>
<dbReference type="InterPro" id="IPR011598">
    <property type="entry name" value="bHLH_dom"/>
</dbReference>
<dbReference type="Pfam" id="PF00010">
    <property type="entry name" value="HLH"/>
    <property type="match status" value="1"/>
</dbReference>
<evidence type="ECO:0000313" key="7">
    <source>
        <dbReference type="EMBL" id="WOK92822.1"/>
    </source>
</evidence>
<dbReference type="GO" id="GO:0003700">
    <property type="term" value="F:DNA-binding transcription factor activity"/>
    <property type="evidence" value="ECO:0007669"/>
    <property type="project" value="InterPro"/>
</dbReference>
<dbReference type="EMBL" id="CP136890">
    <property type="protein sequence ID" value="WOK92822.1"/>
    <property type="molecule type" value="Genomic_DNA"/>
</dbReference>
<dbReference type="SUPFAM" id="SSF47459">
    <property type="entry name" value="HLH, helix-loop-helix DNA-binding domain"/>
    <property type="match status" value="1"/>
</dbReference>
<dbReference type="PANTHER" id="PTHR46133:SF15">
    <property type="entry name" value="BHLH TRANSCRIPTION FACTOR"/>
    <property type="match status" value="1"/>
</dbReference>
<dbReference type="PANTHER" id="PTHR46133">
    <property type="entry name" value="BHLH TRANSCRIPTION FACTOR"/>
    <property type="match status" value="1"/>
</dbReference>
<dbReference type="SMART" id="SM00353">
    <property type="entry name" value="HLH"/>
    <property type="match status" value="1"/>
</dbReference>
<dbReference type="Proteomes" id="UP001327560">
    <property type="component" value="Chromosome 1"/>
</dbReference>
<evidence type="ECO:0000256" key="1">
    <source>
        <dbReference type="ARBA" id="ARBA00005510"/>
    </source>
</evidence>
<keyword evidence="3" id="KW-0804">Transcription</keyword>
<keyword evidence="8" id="KW-1185">Reference proteome</keyword>